<keyword evidence="3" id="KW-0597">Phosphoprotein</keyword>
<dbReference type="Gene3D" id="3.30.565.10">
    <property type="entry name" value="Histidine kinase-like ATPase, C-terminal domain"/>
    <property type="match status" value="1"/>
</dbReference>
<dbReference type="SUPFAM" id="SSF47384">
    <property type="entry name" value="Homodimeric domain of signal transducing histidine kinase"/>
    <property type="match status" value="1"/>
</dbReference>
<gene>
    <name evidence="10" type="ORF">BCY91_00450</name>
</gene>
<evidence type="ECO:0000256" key="2">
    <source>
        <dbReference type="ARBA" id="ARBA00012438"/>
    </source>
</evidence>
<dbReference type="Pfam" id="PF00512">
    <property type="entry name" value="HisKA"/>
    <property type="match status" value="1"/>
</dbReference>
<proteinExistence type="predicted"/>
<keyword evidence="11" id="KW-1185">Reference proteome</keyword>
<dbReference type="Proteomes" id="UP000283433">
    <property type="component" value="Unassembled WGS sequence"/>
</dbReference>
<organism evidence="10 11">
    <name type="scientific">Pelobium manganitolerans</name>
    <dbReference type="NCBI Taxonomy" id="1842495"/>
    <lineage>
        <taxon>Bacteria</taxon>
        <taxon>Pseudomonadati</taxon>
        <taxon>Bacteroidota</taxon>
        <taxon>Sphingobacteriia</taxon>
        <taxon>Sphingobacteriales</taxon>
        <taxon>Sphingobacteriaceae</taxon>
        <taxon>Pelobium</taxon>
    </lineage>
</organism>
<dbReference type="InterPro" id="IPR050351">
    <property type="entry name" value="BphY/WalK/GraS-like"/>
</dbReference>
<evidence type="ECO:0000256" key="5">
    <source>
        <dbReference type="ARBA" id="ARBA00022777"/>
    </source>
</evidence>
<feature type="domain" description="Histidine kinase" evidence="9">
    <location>
        <begin position="122"/>
        <end position="341"/>
    </location>
</feature>
<dbReference type="InterPro" id="IPR036097">
    <property type="entry name" value="HisK_dim/P_sf"/>
</dbReference>
<reference evidence="10 11" key="1">
    <citation type="submission" date="2016-07" db="EMBL/GenBank/DDBJ databases">
        <title>Genome of Pelobium manganitolerans.</title>
        <authorList>
            <person name="Wu S."/>
            <person name="Wang G."/>
        </authorList>
    </citation>
    <scope>NUCLEOTIDE SEQUENCE [LARGE SCALE GENOMIC DNA]</scope>
    <source>
        <strain evidence="10 11">YS-25</strain>
    </source>
</reference>
<evidence type="ECO:0000256" key="4">
    <source>
        <dbReference type="ARBA" id="ARBA00022679"/>
    </source>
</evidence>
<dbReference type="PANTHER" id="PTHR45453:SF1">
    <property type="entry name" value="PHOSPHATE REGULON SENSOR PROTEIN PHOR"/>
    <property type="match status" value="1"/>
</dbReference>
<comment type="catalytic activity">
    <reaction evidence="1">
        <text>ATP + protein L-histidine = ADP + protein N-phospho-L-histidine.</text>
        <dbReference type="EC" id="2.7.13.3"/>
    </reaction>
</comment>
<dbReference type="EC" id="2.7.13.3" evidence="2"/>
<accession>A0A419SBD1</accession>
<evidence type="ECO:0000313" key="11">
    <source>
        <dbReference type="Proteomes" id="UP000283433"/>
    </source>
</evidence>
<dbReference type="Pfam" id="PF02518">
    <property type="entry name" value="HATPase_c"/>
    <property type="match status" value="1"/>
</dbReference>
<dbReference type="SMART" id="SM00388">
    <property type="entry name" value="HisKA"/>
    <property type="match status" value="1"/>
</dbReference>
<keyword evidence="8" id="KW-0812">Transmembrane</keyword>
<dbReference type="InterPro" id="IPR003594">
    <property type="entry name" value="HATPase_dom"/>
</dbReference>
<evidence type="ECO:0000256" key="7">
    <source>
        <dbReference type="ARBA" id="ARBA00023136"/>
    </source>
</evidence>
<comment type="caution">
    <text evidence="10">The sequence shown here is derived from an EMBL/GenBank/DDBJ whole genome shotgun (WGS) entry which is preliminary data.</text>
</comment>
<dbReference type="RefSeq" id="WP_120180045.1">
    <property type="nucleotide sequence ID" value="NZ_MBTA01000001.1"/>
</dbReference>
<dbReference type="FunFam" id="3.30.565.10:FF:000006">
    <property type="entry name" value="Sensor histidine kinase WalK"/>
    <property type="match status" value="1"/>
</dbReference>
<evidence type="ECO:0000256" key="1">
    <source>
        <dbReference type="ARBA" id="ARBA00000085"/>
    </source>
</evidence>
<protein>
    <recommendedName>
        <fullName evidence="2">histidine kinase</fullName>
        <ecNumber evidence="2">2.7.13.3</ecNumber>
    </recommendedName>
</protein>
<evidence type="ECO:0000256" key="3">
    <source>
        <dbReference type="ARBA" id="ARBA00022553"/>
    </source>
</evidence>
<evidence type="ECO:0000256" key="6">
    <source>
        <dbReference type="ARBA" id="ARBA00023012"/>
    </source>
</evidence>
<keyword evidence="6" id="KW-0902">Two-component regulatory system</keyword>
<evidence type="ECO:0000256" key="8">
    <source>
        <dbReference type="SAM" id="Phobius"/>
    </source>
</evidence>
<dbReference type="GO" id="GO:0005886">
    <property type="term" value="C:plasma membrane"/>
    <property type="evidence" value="ECO:0007669"/>
    <property type="project" value="TreeGrafter"/>
</dbReference>
<dbReference type="CDD" id="cd00082">
    <property type="entry name" value="HisKA"/>
    <property type="match status" value="1"/>
</dbReference>
<feature type="transmembrane region" description="Helical" evidence="8">
    <location>
        <begin position="29"/>
        <end position="51"/>
    </location>
</feature>
<dbReference type="InterPro" id="IPR004358">
    <property type="entry name" value="Sig_transdc_His_kin-like_C"/>
</dbReference>
<evidence type="ECO:0000259" key="9">
    <source>
        <dbReference type="PROSITE" id="PS50109"/>
    </source>
</evidence>
<dbReference type="Gene3D" id="1.10.287.130">
    <property type="match status" value="1"/>
</dbReference>
<sequence length="355" mass="40871">MKLRTLVFLNALAVGVSIGAVNLYFQHKWFYFAVSLVIATIVSYFVFYYLIEKYVYSKIKVIYKMIHSLKLGKDLKDALAEYVSPDPINDVQQEVKEWARDKKHEIDELKKQEKFRREFLSNISHEFKTPIFAIEGYVEALQDGALQDPELAQSFLNKVSSNVERLSVLIKDLNEISRLESGELPINLQKFELTALIKEVMESLELKAEKYKIKLVFKEKYDVPTWVKADKEKIRQVLINLIDNSFKYGKENGTTFITVFALHDQYLVEITDDGMGINEEHLPRLFERFYRTDSSRSRQIGGSGLGLAIVKHIVEAHHQTINVRSTEKLGSTFGFTLEKAKEGGLNIPMITTDVD</sequence>
<keyword evidence="8" id="KW-1133">Transmembrane helix</keyword>
<name>A0A419SBD1_9SPHI</name>
<dbReference type="InterPro" id="IPR003661">
    <property type="entry name" value="HisK_dim/P_dom"/>
</dbReference>
<keyword evidence="7 8" id="KW-0472">Membrane</keyword>
<dbReference type="OrthoDB" id="9813151at2"/>
<dbReference type="SUPFAM" id="SSF55874">
    <property type="entry name" value="ATPase domain of HSP90 chaperone/DNA topoisomerase II/histidine kinase"/>
    <property type="match status" value="1"/>
</dbReference>
<dbReference type="GO" id="GO:0004721">
    <property type="term" value="F:phosphoprotein phosphatase activity"/>
    <property type="evidence" value="ECO:0007669"/>
    <property type="project" value="TreeGrafter"/>
</dbReference>
<dbReference type="AlphaFoldDB" id="A0A419SBD1"/>
<dbReference type="SMART" id="SM00387">
    <property type="entry name" value="HATPase_c"/>
    <property type="match status" value="1"/>
</dbReference>
<dbReference type="GO" id="GO:0016036">
    <property type="term" value="P:cellular response to phosphate starvation"/>
    <property type="evidence" value="ECO:0007669"/>
    <property type="project" value="TreeGrafter"/>
</dbReference>
<dbReference type="PANTHER" id="PTHR45453">
    <property type="entry name" value="PHOSPHATE REGULON SENSOR PROTEIN PHOR"/>
    <property type="match status" value="1"/>
</dbReference>
<keyword evidence="5 10" id="KW-0418">Kinase</keyword>
<dbReference type="PRINTS" id="PR00344">
    <property type="entry name" value="BCTRLSENSOR"/>
</dbReference>
<dbReference type="CDD" id="cd00075">
    <property type="entry name" value="HATPase"/>
    <property type="match status" value="1"/>
</dbReference>
<evidence type="ECO:0000313" key="10">
    <source>
        <dbReference type="EMBL" id="RKD20131.1"/>
    </source>
</evidence>
<dbReference type="FunFam" id="1.10.287.130:FF:000001">
    <property type="entry name" value="Two-component sensor histidine kinase"/>
    <property type="match status" value="1"/>
</dbReference>
<dbReference type="GO" id="GO:0000155">
    <property type="term" value="F:phosphorelay sensor kinase activity"/>
    <property type="evidence" value="ECO:0007669"/>
    <property type="project" value="InterPro"/>
</dbReference>
<dbReference type="InterPro" id="IPR036890">
    <property type="entry name" value="HATPase_C_sf"/>
</dbReference>
<dbReference type="InterPro" id="IPR005467">
    <property type="entry name" value="His_kinase_dom"/>
</dbReference>
<dbReference type="PROSITE" id="PS50109">
    <property type="entry name" value="HIS_KIN"/>
    <property type="match status" value="1"/>
</dbReference>
<dbReference type="EMBL" id="MBTA01000001">
    <property type="protein sequence ID" value="RKD20131.1"/>
    <property type="molecule type" value="Genomic_DNA"/>
</dbReference>
<keyword evidence="4" id="KW-0808">Transferase</keyword>